<reference evidence="2 3" key="1">
    <citation type="journal article" date="2020" name="Nat. Food">
        <title>A phased Vanilla planifolia genome enables genetic improvement of flavour and production.</title>
        <authorList>
            <person name="Hasing T."/>
            <person name="Tang H."/>
            <person name="Brym M."/>
            <person name="Khazi F."/>
            <person name="Huang T."/>
            <person name="Chambers A.H."/>
        </authorList>
    </citation>
    <scope>NUCLEOTIDE SEQUENCE [LARGE SCALE GENOMIC DNA]</scope>
    <source>
        <tissue evidence="2">Leaf</tissue>
    </source>
</reference>
<dbReference type="Proteomes" id="UP000636800">
    <property type="component" value="Unassembled WGS sequence"/>
</dbReference>
<organism evidence="2 3">
    <name type="scientific">Vanilla planifolia</name>
    <name type="common">Vanilla</name>
    <dbReference type="NCBI Taxonomy" id="51239"/>
    <lineage>
        <taxon>Eukaryota</taxon>
        <taxon>Viridiplantae</taxon>
        <taxon>Streptophyta</taxon>
        <taxon>Embryophyta</taxon>
        <taxon>Tracheophyta</taxon>
        <taxon>Spermatophyta</taxon>
        <taxon>Magnoliopsida</taxon>
        <taxon>Liliopsida</taxon>
        <taxon>Asparagales</taxon>
        <taxon>Orchidaceae</taxon>
        <taxon>Vanilloideae</taxon>
        <taxon>Vanilleae</taxon>
        <taxon>Vanilla</taxon>
    </lineage>
</organism>
<feature type="compositionally biased region" description="Basic residues" evidence="1">
    <location>
        <begin position="86"/>
        <end position="102"/>
    </location>
</feature>
<name>A0A835U428_VANPL</name>
<evidence type="ECO:0008006" key="4">
    <source>
        <dbReference type="Google" id="ProtNLM"/>
    </source>
</evidence>
<feature type="region of interest" description="Disordered" evidence="1">
    <location>
        <begin position="1"/>
        <end position="29"/>
    </location>
</feature>
<dbReference type="PANTHER" id="PTHR33264:SF69">
    <property type="entry name" value="WRKY DOMAIN-CONTAINING PROTEIN"/>
    <property type="match status" value="1"/>
</dbReference>
<dbReference type="OrthoDB" id="1668230at2759"/>
<feature type="region of interest" description="Disordered" evidence="1">
    <location>
        <begin position="86"/>
        <end position="145"/>
    </location>
</feature>
<feature type="compositionally biased region" description="Polar residues" evidence="1">
    <location>
        <begin position="1"/>
        <end position="11"/>
    </location>
</feature>
<evidence type="ECO:0000256" key="1">
    <source>
        <dbReference type="SAM" id="MobiDB-lite"/>
    </source>
</evidence>
<proteinExistence type="predicted"/>
<keyword evidence="3" id="KW-1185">Reference proteome</keyword>
<feature type="compositionally biased region" description="Polar residues" evidence="1">
    <location>
        <begin position="112"/>
        <end position="121"/>
    </location>
</feature>
<evidence type="ECO:0000313" key="2">
    <source>
        <dbReference type="EMBL" id="KAG0447607.1"/>
    </source>
</evidence>
<accession>A0A835U428</accession>
<sequence>MTNGAASSGGESTEEVATPGGLTPMTRKQRLILKEVPKKPKKRVAEVAGGTAAECAAVVCCCPCGLINLLVLTMVKLPAGLFRRAVRRRKKRRSASNRKNKKPPGSVDTESKPSASNTHVASTLPAEKPLPWPEKSPVAEVSEMENEMWPQFSGAGFWRSPSQRE</sequence>
<comment type="caution">
    <text evidence="2">The sequence shown here is derived from an EMBL/GenBank/DDBJ whole genome shotgun (WGS) entry which is preliminary data.</text>
</comment>
<dbReference type="PANTHER" id="PTHR33264">
    <property type="entry name" value="EXPRESSED PROTEIN"/>
    <property type="match status" value="1"/>
</dbReference>
<dbReference type="AlphaFoldDB" id="A0A835U428"/>
<gene>
    <name evidence="2" type="ORF">HPP92_028255</name>
</gene>
<dbReference type="EMBL" id="JADCNL010000446">
    <property type="protein sequence ID" value="KAG0447607.1"/>
    <property type="molecule type" value="Genomic_DNA"/>
</dbReference>
<evidence type="ECO:0000313" key="3">
    <source>
        <dbReference type="Proteomes" id="UP000636800"/>
    </source>
</evidence>
<protein>
    <recommendedName>
        <fullName evidence="4">Pollen preferential protein</fullName>
    </recommendedName>
</protein>